<protein>
    <submittedName>
        <fullName evidence="2">Uncharacterized protein</fullName>
    </submittedName>
</protein>
<dbReference type="KEGG" id="sla:SERLADRAFT_381354"/>
<feature type="compositionally biased region" description="Polar residues" evidence="1">
    <location>
        <begin position="78"/>
        <end position="89"/>
    </location>
</feature>
<evidence type="ECO:0000256" key="1">
    <source>
        <dbReference type="SAM" id="MobiDB-lite"/>
    </source>
</evidence>
<organism evidence="3">
    <name type="scientific">Serpula lacrymans var. lacrymans (strain S7.9)</name>
    <name type="common">Dry rot fungus</name>
    <dbReference type="NCBI Taxonomy" id="578457"/>
    <lineage>
        <taxon>Eukaryota</taxon>
        <taxon>Fungi</taxon>
        <taxon>Dikarya</taxon>
        <taxon>Basidiomycota</taxon>
        <taxon>Agaricomycotina</taxon>
        <taxon>Agaricomycetes</taxon>
        <taxon>Agaricomycetidae</taxon>
        <taxon>Boletales</taxon>
        <taxon>Coniophorineae</taxon>
        <taxon>Serpulaceae</taxon>
        <taxon>Serpula</taxon>
    </lineage>
</organism>
<dbReference type="EMBL" id="GL945431">
    <property type="protein sequence ID" value="EGO27127.1"/>
    <property type="molecule type" value="Genomic_DNA"/>
</dbReference>
<evidence type="ECO:0000313" key="2">
    <source>
        <dbReference type="EMBL" id="EGO27127.1"/>
    </source>
</evidence>
<reference evidence="3" key="1">
    <citation type="journal article" date="2011" name="Science">
        <title>The plant cell wall-decomposing machinery underlies the functional diversity of forest fungi.</title>
        <authorList>
            <person name="Eastwood D.C."/>
            <person name="Floudas D."/>
            <person name="Binder M."/>
            <person name="Majcherczyk A."/>
            <person name="Schneider P."/>
            <person name="Aerts A."/>
            <person name="Asiegbu F.O."/>
            <person name="Baker S.E."/>
            <person name="Barry K."/>
            <person name="Bendiksby M."/>
            <person name="Blumentritt M."/>
            <person name="Coutinho P.M."/>
            <person name="Cullen D."/>
            <person name="de Vries R.P."/>
            <person name="Gathman A."/>
            <person name="Goodell B."/>
            <person name="Henrissat B."/>
            <person name="Ihrmark K."/>
            <person name="Kauserud H."/>
            <person name="Kohler A."/>
            <person name="LaButti K."/>
            <person name="Lapidus A."/>
            <person name="Lavin J.L."/>
            <person name="Lee Y.-H."/>
            <person name="Lindquist E."/>
            <person name="Lilly W."/>
            <person name="Lucas S."/>
            <person name="Morin E."/>
            <person name="Murat C."/>
            <person name="Oguiza J.A."/>
            <person name="Park J."/>
            <person name="Pisabarro A.G."/>
            <person name="Riley R."/>
            <person name="Rosling A."/>
            <person name="Salamov A."/>
            <person name="Schmidt O."/>
            <person name="Schmutz J."/>
            <person name="Skrede I."/>
            <person name="Stenlid J."/>
            <person name="Wiebenga A."/>
            <person name="Xie X."/>
            <person name="Kuees U."/>
            <person name="Hibbett D.S."/>
            <person name="Hoffmeister D."/>
            <person name="Hoegberg N."/>
            <person name="Martin F."/>
            <person name="Grigoriev I.V."/>
            <person name="Watkinson S.C."/>
        </authorList>
    </citation>
    <scope>NUCLEOTIDE SEQUENCE [LARGE SCALE GENOMIC DNA]</scope>
    <source>
        <strain evidence="3">S7.9</strain>
    </source>
</reference>
<feature type="non-terminal residue" evidence="2">
    <location>
        <position position="109"/>
    </location>
</feature>
<feature type="compositionally biased region" description="Polar residues" evidence="1">
    <location>
        <begin position="1"/>
        <end position="14"/>
    </location>
</feature>
<dbReference type="Proteomes" id="UP000008064">
    <property type="component" value="Unassembled WGS sequence"/>
</dbReference>
<proteinExistence type="predicted"/>
<accession>F8NP42</accession>
<evidence type="ECO:0000313" key="3">
    <source>
        <dbReference type="Proteomes" id="UP000008064"/>
    </source>
</evidence>
<gene>
    <name evidence="2" type="ORF">SERLADRAFT_381354</name>
</gene>
<feature type="region of interest" description="Disordered" evidence="1">
    <location>
        <begin position="1"/>
        <end position="100"/>
    </location>
</feature>
<name>F8NP42_SERL9</name>
<dbReference type="AlphaFoldDB" id="F8NP42"/>
<dbReference type="GeneID" id="18810940"/>
<dbReference type="HOGENOM" id="CLU_2190344_0_0_1"/>
<sequence>MQQHPIDTLVQQSDLDLLDPPASTLPTRPWSMHADMARSASRPMSHSYAGRIQASSASPPPYISETTPTSAMIDDPASNEQLSTNALSSPSPPYDMADFPPDHAFFSSL</sequence>
<dbReference type="RefSeq" id="XP_007315218.1">
    <property type="nucleotide sequence ID" value="XM_007315156.1"/>
</dbReference>